<evidence type="ECO:0000313" key="3">
    <source>
        <dbReference type="EMBL" id="OTG01359.1"/>
    </source>
</evidence>
<organism evidence="3 4">
    <name type="scientific">Helianthus annuus</name>
    <name type="common">Common sunflower</name>
    <dbReference type="NCBI Taxonomy" id="4232"/>
    <lineage>
        <taxon>Eukaryota</taxon>
        <taxon>Viridiplantae</taxon>
        <taxon>Streptophyta</taxon>
        <taxon>Embryophyta</taxon>
        <taxon>Tracheophyta</taxon>
        <taxon>Spermatophyta</taxon>
        <taxon>Magnoliopsida</taxon>
        <taxon>eudicotyledons</taxon>
        <taxon>Gunneridae</taxon>
        <taxon>Pentapetalae</taxon>
        <taxon>asterids</taxon>
        <taxon>campanulids</taxon>
        <taxon>Asterales</taxon>
        <taxon>Asteraceae</taxon>
        <taxon>Asteroideae</taxon>
        <taxon>Heliantheae alliance</taxon>
        <taxon>Heliantheae</taxon>
        <taxon>Helianthus</taxon>
    </lineage>
</organism>
<name>A0A251SRY4_HELAN</name>
<dbReference type="EMBL" id="CM007902">
    <property type="protein sequence ID" value="OTG01359.1"/>
    <property type="molecule type" value="Genomic_DNA"/>
</dbReference>
<evidence type="ECO:0000313" key="4">
    <source>
        <dbReference type="Proteomes" id="UP000215914"/>
    </source>
</evidence>
<keyword evidence="4" id="KW-1185">Reference proteome</keyword>
<evidence type="ECO:0008006" key="5">
    <source>
        <dbReference type="Google" id="ProtNLM"/>
    </source>
</evidence>
<dbReference type="InterPro" id="IPR015943">
    <property type="entry name" value="WD40/YVTN_repeat-like_dom_sf"/>
</dbReference>
<feature type="region of interest" description="Disordered" evidence="1">
    <location>
        <begin position="501"/>
        <end position="522"/>
    </location>
</feature>
<dbReference type="OMA" id="LQWVIAP"/>
<reference evidence="4" key="1">
    <citation type="journal article" date="2017" name="Nature">
        <title>The sunflower genome provides insights into oil metabolism, flowering and Asterid evolution.</title>
        <authorList>
            <person name="Badouin H."/>
            <person name="Gouzy J."/>
            <person name="Grassa C.J."/>
            <person name="Murat F."/>
            <person name="Staton S.E."/>
            <person name="Cottret L."/>
            <person name="Lelandais-Briere C."/>
            <person name="Owens G.L."/>
            <person name="Carrere S."/>
            <person name="Mayjonade B."/>
            <person name="Legrand L."/>
            <person name="Gill N."/>
            <person name="Kane N.C."/>
            <person name="Bowers J.E."/>
            <person name="Hubner S."/>
            <person name="Bellec A."/>
            <person name="Berard A."/>
            <person name="Berges H."/>
            <person name="Blanchet N."/>
            <person name="Boniface M.C."/>
            <person name="Brunel D."/>
            <person name="Catrice O."/>
            <person name="Chaidir N."/>
            <person name="Claudel C."/>
            <person name="Donnadieu C."/>
            <person name="Faraut T."/>
            <person name="Fievet G."/>
            <person name="Helmstetter N."/>
            <person name="King M."/>
            <person name="Knapp S.J."/>
            <person name="Lai Z."/>
            <person name="Le Paslier M.C."/>
            <person name="Lippi Y."/>
            <person name="Lorenzon L."/>
            <person name="Mandel J.R."/>
            <person name="Marage G."/>
            <person name="Marchand G."/>
            <person name="Marquand E."/>
            <person name="Bret-Mestries E."/>
            <person name="Morien E."/>
            <person name="Nambeesan S."/>
            <person name="Nguyen T."/>
            <person name="Pegot-Espagnet P."/>
            <person name="Pouilly N."/>
            <person name="Raftis F."/>
            <person name="Sallet E."/>
            <person name="Schiex T."/>
            <person name="Thomas J."/>
            <person name="Vandecasteele C."/>
            <person name="Vares D."/>
            <person name="Vear F."/>
            <person name="Vautrin S."/>
            <person name="Crespi M."/>
            <person name="Mangin B."/>
            <person name="Burke J.M."/>
            <person name="Salse J."/>
            <person name="Munos S."/>
            <person name="Vincourt P."/>
            <person name="Rieseberg L.H."/>
            <person name="Langlade N.B."/>
        </authorList>
    </citation>
    <scope>NUCLEOTIDE SEQUENCE [LARGE SCALE GENOMIC DNA]</scope>
    <source>
        <strain evidence="4">cv. SF193</strain>
    </source>
</reference>
<keyword evidence="2" id="KW-0732">Signal</keyword>
<evidence type="ECO:0000256" key="2">
    <source>
        <dbReference type="SAM" id="SignalP"/>
    </source>
</evidence>
<dbReference type="PANTHER" id="PTHR36893:SF1">
    <property type="entry name" value="BULB-TYPE LECTIN DOMAIN-CONTAINING PROTEIN"/>
    <property type="match status" value="1"/>
</dbReference>
<evidence type="ECO:0000256" key="1">
    <source>
        <dbReference type="SAM" id="MobiDB-lite"/>
    </source>
</evidence>
<feature type="chain" id="PRO_5012151475" description="Quinoprotein alcohol dehydrogenase-like superfamily" evidence="2">
    <location>
        <begin position="22"/>
        <end position="926"/>
    </location>
</feature>
<feature type="signal peptide" evidence="2">
    <location>
        <begin position="1"/>
        <end position="21"/>
    </location>
</feature>
<dbReference type="Proteomes" id="UP000215914">
    <property type="component" value="Chromosome 13"/>
</dbReference>
<sequence length="926" mass="104615">MSRFFPRSLLLWAIIIQSLSSIKILSSSSSSSLCQHHHIHQQNNRKFEQKTTIFWEFEEESNTWVQVKSPYDLLSCVNNNCTKVGIIEPVNDDDDDQTRIELGQEQDSIKIQGQRKKKVKTDERKIGGLGSRNRISVTKMTDDSIWVTGLSGSIYERFWNGIQWVIAPHELPLQAGYAVSVFLIKHIVLALSEAGILYQMQLSENSQPIWVEFPPILDSSTDIRIKSGAISHDMEKIYFCTKNGLLLELSEINTPRWMNHGKPPGADVAAIVDAPEIRPQVVFTISSSGDLYEFDPSSKPMWKKHIWSQESTHDTTLTPMTSCTAHRRSGPHSDSLFLLTKGGNLVERRLHQRKWKWVVHGSPKDQQFTSMTPVTVDETYTSSFSLFLATASGSIIEYNISKQEGKRTWVNHMHPPHAKVAKGVSGLQLQMGRHIFPLDDGRLGELHQSKTGGDGVGPTPSVNRRRMSTKYTWSIIDAPESEGWNAEYCTEDRGPLNCISGVKDETNDDQTTTRSFRRRSGNNKGQENYYYLVSTASKTKDNAFVDRISSVNVDFRLRVMYEGRSFILVTESGISYEFVNVENVWFWLKHEHAVGMKGAVGSYNGSLFLVNENDDLIVGEREGNEFTWINGSAMKKGRRVVGGPPWDVAPSKAQKVTPDDSMFFVGKSGGLLQLTVALKKLKWKDCRNPSNTKIASIIDQEVFRENIVFVVGTDGHLYQYNKVSGLWHGHHQSRHMVLSKQPGTAMRGSPQSLSGSLFMISEDGRLIEYYWNPMDGWGWVEHGSPYPGVTLVGSTGPCLAGNQLFLIGSDGNVYLRYWDQTLWKWSDCGFPSTGNVAGKNRKGEGCIDQEIRVKTREEYHEETENCDPKVAPTRPIPFTENSVIFEQNDGRLAEMRRTEELQWVWWRTIGSPTTRCNAVYWNAAAS</sequence>
<dbReference type="PANTHER" id="PTHR36893">
    <property type="entry name" value="OS01G0275950 PROTEIN"/>
    <property type="match status" value="1"/>
</dbReference>
<dbReference type="Gene3D" id="2.120.10.70">
    <property type="entry name" value="Fucose-specific lectin"/>
    <property type="match status" value="1"/>
</dbReference>
<protein>
    <recommendedName>
        <fullName evidence="5">Quinoprotein alcohol dehydrogenase-like superfamily</fullName>
    </recommendedName>
</protein>
<dbReference type="Gene3D" id="2.130.10.10">
    <property type="entry name" value="YVTN repeat-like/Quinoprotein amine dehydrogenase"/>
    <property type="match status" value="1"/>
</dbReference>
<dbReference type="AlphaFoldDB" id="A0A251SRY4"/>
<proteinExistence type="predicted"/>
<dbReference type="InParanoid" id="A0A251SRY4"/>
<gene>
    <name evidence="3" type="ORF">HannXRQ_Chr13g0401241</name>
</gene>
<accession>A0A251SRY4</accession>
<dbReference type="SUPFAM" id="SSF89372">
    <property type="entry name" value="Fucose-specific lectin"/>
    <property type="match status" value="2"/>
</dbReference>